<dbReference type="GeneID" id="64871885"/>
<reference evidence="1 2" key="1">
    <citation type="submission" date="2018-01" db="EMBL/GenBank/DDBJ databases">
        <title>Genome sequence of Mycobacterium phage PP.</title>
        <authorList>
            <person name="Uchiyama J."/>
            <person name="Matsuzaki S."/>
        </authorList>
    </citation>
    <scope>NUCLEOTIDE SEQUENCE [LARGE SCALE GENOMIC DNA]</scope>
</reference>
<proteinExistence type="predicted"/>
<evidence type="ECO:0000313" key="2">
    <source>
        <dbReference type="Proteomes" id="UP000250053"/>
    </source>
</evidence>
<dbReference type="RefSeq" id="YP_010062224.1">
    <property type="nucleotide sequence ID" value="NC_054792.1"/>
</dbReference>
<dbReference type="KEGG" id="vg:64871885"/>
<accession>A0A2Z5XVC6</accession>
<sequence>MNIQQAIIPNATIDALGRALALILTPDRWEYVLQSDLAV</sequence>
<dbReference type="EMBL" id="AP018486">
    <property type="protein sequence ID" value="BBC53797.1"/>
    <property type="molecule type" value="Genomic_DNA"/>
</dbReference>
<name>A0A2Z5XVC6_9CAUD</name>
<keyword evidence="2" id="KW-1185">Reference proteome</keyword>
<dbReference type="Proteomes" id="UP000250053">
    <property type="component" value="Segment"/>
</dbReference>
<organism evidence="1 2">
    <name type="scientific">Mycobacterium phage PP</name>
    <dbReference type="NCBI Taxonomy" id="2077134"/>
    <lineage>
        <taxon>Viruses</taxon>
        <taxon>Duplodnaviria</taxon>
        <taxon>Heunggongvirae</taxon>
        <taxon>Uroviricota</taxon>
        <taxon>Caudoviricetes</taxon>
        <taxon>Sagamiharavirus</taxon>
        <taxon>Sagamiharavirus PP</taxon>
    </lineage>
</organism>
<protein>
    <submittedName>
        <fullName evidence="1">Uncharacterized protein</fullName>
    </submittedName>
</protein>
<evidence type="ECO:0000313" key="1">
    <source>
        <dbReference type="EMBL" id="BBC53797.1"/>
    </source>
</evidence>